<dbReference type="Proteomes" id="UP000789901">
    <property type="component" value="Unassembled WGS sequence"/>
</dbReference>
<comment type="caution">
    <text evidence="1">The sequence shown here is derived from an EMBL/GenBank/DDBJ whole genome shotgun (WGS) entry which is preliminary data.</text>
</comment>
<gene>
    <name evidence="1" type="ORF">GMARGA_LOCUS2411</name>
</gene>
<sequence length="78" mass="8385">MFFSSLLSSDSSSESVAGVTSIVGSAKSSTGATTEAGWISDSFLDPWFELSGGFWFRFQSIGVTFLLAAFSDIHLYEI</sequence>
<protein>
    <submittedName>
        <fullName evidence="1">16371_t:CDS:1</fullName>
    </submittedName>
</protein>
<reference evidence="1 2" key="1">
    <citation type="submission" date="2021-06" db="EMBL/GenBank/DDBJ databases">
        <authorList>
            <person name="Kallberg Y."/>
            <person name="Tangrot J."/>
            <person name="Rosling A."/>
        </authorList>
    </citation>
    <scope>NUCLEOTIDE SEQUENCE [LARGE SCALE GENOMIC DNA]</scope>
    <source>
        <strain evidence="1 2">120-4 pot B 10/14</strain>
    </source>
</reference>
<proteinExistence type="predicted"/>
<keyword evidence="2" id="KW-1185">Reference proteome</keyword>
<evidence type="ECO:0000313" key="2">
    <source>
        <dbReference type="Proteomes" id="UP000789901"/>
    </source>
</evidence>
<evidence type="ECO:0000313" key="1">
    <source>
        <dbReference type="EMBL" id="CAG8505387.1"/>
    </source>
</evidence>
<name>A0ABM8W241_GIGMA</name>
<organism evidence="1 2">
    <name type="scientific">Gigaspora margarita</name>
    <dbReference type="NCBI Taxonomy" id="4874"/>
    <lineage>
        <taxon>Eukaryota</taxon>
        <taxon>Fungi</taxon>
        <taxon>Fungi incertae sedis</taxon>
        <taxon>Mucoromycota</taxon>
        <taxon>Glomeromycotina</taxon>
        <taxon>Glomeromycetes</taxon>
        <taxon>Diversisporales</taxon>
        <taxon>Gigasporaceae</taxon>
        <taxon>Gigaspora</taxon>
    </lineage>
</organism>
<accession>A0ABM8W241</accession>
<dbReference type="EMBL" id="CAJVQB010000751">
    <property type="protein sequence ID" value="CAG8505387.1"/>
    <property type="molecule type" value="Genomic_DNA"/>
</dbReference>